<sequence>MKKAQKTNIWKLLFIFTPVILFGNITEILKDKNIAFTFGLTIIGVALGFLVYYVALSFLVYFLTKKKSLTIKIISLSILIIIPLRLLFLMWKMN</sequence>
<reference evidence="2 3" key="1">
    <citation type="submission" date="2019-03" db="EMBL/GenBank/DDBJ databases">
        <title>Genomic Encyclopedia of Type Strains, Phase III (KMG-III): the genomes of soil and plant-associated and newly described type strains.</title>
        <authorList>
            <person name="Whitman W."/>
        </authorList>
    </citation>
    <scope>NUCLEOTIDE SEQUENCE [LARGE SCALE GENOMIC DNA]</scope>
    <source>
        <strain evidence="2 3">CECT 8283</strain>
    </source>
</reference>
<dbReference type="AlphaFoldDB" id="A0A4V3D301"/>
<organism evidence="2 3">
    <name type="scientific">Tenacibaculum caenipelagi</name>
    <dbReference type="NCBI Taxonomy" id="1325435"/>
    <lineage>
        <taxon>Bacteria</taxon>
        <taxon>Pseudomonadati</taxon>
        <taxon>Bacteroidota</taxon>
        <taxon>Flavobacteriia</taxon>
        <taxon>Flavobacteriales</taxon>
        <taxon>Flavobacteriaceae</taxon>
        <taxon>Tenacibaculum</taxon>
    </lineage>
</organism>
<feature type="transmembrane region" description="Helical" evidence="1">
    <location>
        <begin position="73"/>
        <end position="91"/>
    </location>
</feature>
<keyword evidence="1" id="KW-0472">Membrane</keyword>
<comment type="caution">
    <text evidence="2">The sequence shown here is derived from an EMBL/GenBank/DDBJ whole genome shotgun (WGS) entry which is preliminary data.</text>
</comment>
<evidence type="ECO:0000313" key="2">
    <source>
        <dbReference type="EMBL" id="TDQ25720.1"/>
    </source>
</evidence>
<keyword evidence="1" id="KW-1133">Transmembrane helix</keyword>
<name>A0A4V3D301_9FLAO</name>
<accession>A0A4V3D301</accession>
<keyword evidence="1" id="KW-0812">Transmembrane</keyword>
<evidence type="ECO:0000313" key="3">
    <source>
        <dbReference type="Proteomes" id="UP000295390"/>
    </source>
</evidence>
<gene>
    <name evidence="2" type="ORF">DFQ07_2150</name>
</gene>
<proteinExistence type="predicted"/>
<dbReference type="Proteomes" id="UP000295390">
    <property type="component" value="Unassembled WGS sequence"/>
</dbReference>
<dbReference type="OrthoDB" id="9889987at2"/>
<feature type="transmembrane region" description="Helical" evidence="1">
    <location>
        <begin position="12"/>
        <end position="29"/>
    </location>
</feature>
<evidence type="ECO:0000256" key="1">
    <source>
        <dbReference type="SAM" id="Phobius"/>
    </source>
</evidence>
<keyword evidence="3" id="KW-1185">Reference proteome</keyword>
<feature type="transmembrane region" description="Helical" evidence="1">
    <location>
        <begin position="35"/>
        <end position="61"/>
    </location>
</feature>
<protein>
    <submittedName>
        <fullName evidence="2">Uncharacterized protein</fullName>
    </submittedName>
</protein>
<dbReference type="EMBL" id="SNYH01000004">
    <property type="protein sequence ID" value="TDQ25720.1"/>
    <property type="molecule type" value="Genomic_DNA"/>
</dbReference>
<dbReference type="RefSeq" id="WP_133536557.1">
    <property type="nucleotide sequence ID" value="NZ_SNYH01000004.1"/>
</dbReference>